<sequence length="259" mass="28243">MPPCGTLVSSVFRHVSACEEPQMGYSEPQTITDDRVRFSALGPNSEGVIRDGNHALFGVSTGNSYFSRRRLADAMAWATERFAAVDVVYADVALEAMLEAFGYEPPAARRSVAKQLRGMRRRISGACDDIGTAAEKVRARPLSGFLAEPGYQEVRARTRTALRTDVGLRAAQDTTAYQFLSSRLGPHGMPEPAQVRAALAYVEAELPFFIDTPRILGVASSVHCYHSVLPLGHLLFGGDRPRGLRPADNQGYAIVQCRD</sequence>
<name>A0A5P2CIU5_STRVZ</name>
<organism evidence="4 5">
    <name type="scientific">Streptomyces venezuelae</name>
    <dbReference type="NCBI Taxonomy" id="54571"/>
    <lineage>
        <taxon>Bacteria</taxon>
        <taxon>Bacillati</taxon>
        <taxon>Actinomycetota</taxon>
        <taxon>Actinomycetes</taxon>
        <taxon>Kitasatosporales</taxon>
        <taxon>Streptomycetaceae</taxon>
        <taxon>Streptomyces</taxon>
    </lineage>
</organism>
<dbReference type="Proteomes" id="UP000324015">
    <property type="component" value="Chromosome"/>
</dbReference>
<proteinExistence type="inferred from homology"/>
<evidence type="ECO:0000256" key="1">
    <source>
        <dbReference type="ARBA" id="ARBA00006034"/>
    </source>
</evidence>
<dbReference type="NCBIfam" id="TIGR04539">
    <property type="entry name" value="tRNA_cyclodipep"/>
    <property type="match status" value="1"/>
</dbReference>
<comment type="similarity">
    <text evidence="1">Belongs to the CDPS family.</text>
</comment>
<dbReference type="AlphaFoldDB" id="A0A5P2CIU5"/>
<dbReference type="InterPro" id="IPR030903">
    <property type="entry name" value="CDPS"/>
</dbReference>
<reference evidence="4 5" key="1">
    <citation type="submission" date="2018-05" db="EMBL/GenBank/DDBJ databases">
        <title>Streptomyces venezuelae.</title>
        <authorList>
            <person name="Kim W."/>
            <person name="Lee N."/>
            <person name="Cho B.-K."/>
        </authorList>
    </citation>
    <scope>NUCLEOTIDE SEQUENCE [LARGE SCALE GENOMIC DNA]</scope>
    <source>
        <strain evidence="4 5">ATCC 14585</strain>
    </source>
</reference>
<dbReference type="GO" id="GO:0016755">
    <property type="term" value="F:aminoacyltransferase activity"/>
    <property type="evidence" value="ECO:0007669"/>
    <property type="project" value="InterPro"/>
</dbReference>
<gene>
    <name evidence="4" type="ORF">DEJ49_18880</name>
</gene>
<dbReference type="EMBL" id="CP029191">
    <property type="protein sequence ID" value="QES42776.1"/>
    <property type="molecule type" value="Genomic_DNA"/>
</dbReference>
<evidence type="ECO:0000313" key="5">
    <source>
        <dbReference type="Proteomes" id="UP000324015"/>
    </source>
</evidence>
<evidence type="ECO:0000313" key="4">
    <source>
        <dbReference type="EMBL" id="QES42776.1"/>
    </source>
</evidence>
<accession>A0A5P2CIU5</accession>
<protein>
    <recommendedName>
        <fullName evidence="3">Cyclodipeptide synthase</fullName>
    </recommendedName>
</protein>
<dbReference type="Gene3D" id="3.40.50.11710">
    <property type="entry name" value="Cyclodipeptide synthase"/>
    <property type="match status" value="1"/>
</dbReference>
<dbReference type="Pfam" id="PF16715">
    <property type="entry name" value="CDPS"/>
    <property type="match status" value="1"/>
</dbReference>
<keyword evidence="2" id="KW-0808">Transferase</keyword>
<evidence type="ECO:0000256" key="2">
    <source>
        <dbReference type="ARBA" id="ARBA00022679"/>
    </source>
</evidence>
<evidence type="ECO:0000256" key="3">
    <source>
        <dbReference type="ARBA" id="ARBA00030771"/>
    </source>
</evidence>
<dbReference type="InterPro" id="IPR038622">
    <property type="entry name" value="CDPS_sf"/>
</dbReference>